<dbReference type="GO" id="GO:0007165">
    <property type="term" value="P:signal transduction"/>
    <property type="evidence" value="ECO:0007669"/>
    <property type="project" value="UniProtKB-KW"/>
</dbReference>
<feature type="domain" description="HAMP" evidence="8">
    <location>
        <begin position="403"/>
        <end position="456"/>
    </location>
</feature>
<dbReference type="PROSITE" id="PS50885">
    <property type="entry name" value="HAMP"/>
    <property type="match status" value="1"/>
</dbReference>
<dbReference type="PANTHER" id="PTHR32089">
    <property type="entry name" value="METHYL-ACCEPTING CHEMOTAXIS PROTEIN MCPB"/>
    <property type="match status" value="1"/>
</dbReference>
<dbReference type="InterPro" id="IPR004090">
    <property type="entry name" value="Chemotax_Me-accpt_rcpt"/>
</dbReference>
<evidence type="ECO:0000256" key="1">
    <source>
        <dbReference type="ARBA" id="ARBA00023224"/>
    </source>
</evidence>
<accession>A0A7D5GK62</accession>
<dbReference type="RefSeq" id="WP_179168622.1">
    <property type="nucleotide sequence ID" value="NZ_CP058529.1"/>
</dbReference>
<organism evidence="9 10">
    <name type="scientific">Halorarum halophilum</name>
    <dbReference type="NCBI Taxonomy" id="2743090"/>
    <lineage>
        <taxon>Archaea</taxon>
        <taxon>Methanobacteriati</taxon>
        <taxon>Methanobacteriota</taxon>
        <taxon>Stenosarchaea group</taxon>
        <taxon>Halobacteria</taxon>
        <taxon>Halobacteriales</taxon>
        <taxon>Haloferacaceae</taxon>
        <taxon>Halorarum</taxon>
    </lineage>
</organism>
<dbReference type="AlphaFoldDB" id="A0A7D5GK62"/>
<dbReference type="InterPro" id="IPR003660">
    <property type="entry name" value="HAMP_dom"/>
</dbReference>
<dbReference type="Gene3D" id="3.30.450.20">
    <property type="entry name" value="PAS domain"/>
    <property type="match status" value="1"/>
</dbReference>
<gene>
    <name evidence="9" type="ORF">HUG10_05590</name>
</gene>
<dbReference type="KEGG" id="halg:HUG10_05590"/>
<dbReference type="PRINTS" id="PR00260">
    <property type="entry name" value="CHEMTRNSDUCR"/>
</dbReference>
<keyword evidence="6" id="KW-1133">Transmembrane helix</keyword>
<evidence type="ECO:0000259" key="7">
    <source>
        <dbReference type="PROSITE" id="PS50111"/>
    </source>
</evidence>
<dbReference type="InterPro" id="IPR004089">
    <property type="entry name" value="MCPsignal_dom"/>
</dbReference>
<dbReference type="Proteomes" id="UP000509750">
    <property type="component" value="Chromosome"/>
</dbReference>
<name>A0A7D5GK62_9EURY</name>
<dbReference type="OrthoDB" id="8523at2157"/>
<dbReference type="CDD" id="cd11386">
    <property type="entry name" value="MCP_signal"/>
    <property type="match status" value="1"/>
</dbReference>
<proteinExistence type="inferred from homology"/>
<feature type="region of interest" description="Disordered" evidence="5">
    <location>
        <begin position="761"/>
        <end position="807"/>
    </location>
</feature>
<keyword evidence="6" id="KW-0472">Membrane</keyword>
<dbReference type="Pfam" id="PF00015">
    <property type="entry name" value="MCPsignal"/>
    <property type="match status" value="1"/>
</dbReference>
<protein>
    <submittedName>
        <fullName evidence="9">Methyl-accepting chemotaxis protein</fullName>
    </submittedName>
</protein>
<feature type="transmembrane region" description="Helical" evidence="6">
    <location>
        <begin position="12"/>
        <end position="34"/>
    </location>
</feature>
<dbReference type="GO" id="GO:0004888">
    <property type="term" value="F:transmembrane signaling receptor activity"/>
    <property type="evidence" value="ECO:0007669"/>
    <property type="project" value="InterPro"/>
</dbReference>
<evidence type="ECO:0000259" key="8">
    <source>
        <dbReference type="PROSITE" id="PS50885"/>
    </source>
</evidence>
<dbReference type="PROSITE" id="PS50111">
    <property type="entry name" value="CHEMOTAXIS_TRANSDUC_2"/>
    <property type="match status" value="1"/>
</dbReference>
<keyword evidence="4" id="KW-0175">Coiled coil</keyword>
<dbReference type="SMART" id="SM00304">
    <property type="entry name" value="HAMP"/>
    <property type="match status" value="3"/>
</dbReference>
<reference evidence="9 10" key="1">
    <citation type="submission" date="2020-07" db="EMBL/GenBank/DDBJ databases">
        <title>Gai3-2, isolated from salt lake.</title>
        <authorList>
            <person name="Cui H."/>
            <person name="Shi X."/>
        </authorList>
    </citation>
    <scope>NUCLEOTIDE SEQUENCE [LARGE SCALE GENOMIC DNA]</scope>
    <source>
        <strain evidence="9 10">Gai3-2</strain>
    </source>
</reference>
<feature type="compositionally biased region" description="Low complexity" evidence="5">
    <location>
        <begin position="783"/>
        <end position="807"/>
    </location>
</feature>
<dbReference type="SUPFAM" id="SSF58104">
    <property type="entry name" value="Methyl-accepting chemotaxis protein (MCP) signaling domain"/>
    <property type="match status" value="1"/>
</dbReference>
<evidence type="ECO:0000313" key="9">
    <source>
        <dbReference type="EMBL" id="QLG27047.1"/>
    </source>
</evidence>
<dbReference type="EMBL" id="CP058529">
    <property type="protein sequence ID" value="QLG27047.1"/>
    <property type="molecule type" value="Genomic_DNA"/>
</dbReference>
<evidence type="ECO:0000256" key="2">
    <source>
        <dbReference type="ARBA" id="ARBA00029447"/>
    </source>
</evidence>
<feature type="transmembrane region" description="Helical" evidence="6">
    <location>
        <begin position="285"/>
        <end position="304"/>
    </location>
</feature>
<feature type="coiled-coil region" evidence="4">
    <location>
        <begin position="728"/>
        <end position="755"/>
    </location>
</feature>
<dbReference type="SMART" id="SM00283">
    <property type="entry name" value="MA"/>
    <property type="match status" value="1"/>
</dbReference>
<dbReference type="PANTHER" id="PTHR32089:SF112">
    <property type="entry name" value="LYSOZYME-LIKE PROTEIN-RELATED"/>
    <property type="match status" value="1"/>
</dbReference>
<feature type="domain" description="Methyl-accepting transducer" evidence="7">
    <location>
        <begin position="475"/>
        <end position="711"/>
    </location>
</feature>
<evidence type="ECO:0000313" key="10">
    <source>
        <dbReference type="Proteomes" id="UP000509750"/>
    </source>
</evidence>
<evidence type="ECO:0000256" key="6">
    <source>
        <dbReference type="SAM" id="Phobius"/>
    </source>
</evidence>
<evidence type="ECO:0000256" key="3">
    <source>
        <dbReference type="PROSITE-ProRule" id="PRU00284"/>
    </source>
</evidence>
<evidence type="ECO:0000256" key="4">
    <source>
        <dbReference type="SAM" id="Coils"/>
    </source>
</evidence>
<sequence length="807" mass="84100">MVALPDSIRGSYLRKFAVMTLATLVVVAGAGVVLQGQVAADLRENTHDQYRTSVEQNAAEVSGWAEMHEETARLLSERAANYDDVEVKTMLSMEQGRLPDDVVALHYVDSSTMEVLESSSETAVGTTLDVEAWENADEGDAGGLTSVSPTGAITSKAYESDGRTLVAFGSWVPGTKESIVVTVRASSQTDVLLGGDDGTVTRVVDRHDGAIHLASDESLLGSSYGMGLDSSAMQHAAAGESGAHDMDERGTVMAYAPVEGTDWVVVTTVPQSKAYALASDVRRDMYVLVGLAMAGFLVIGATMGRSTGRTLSDLADRATALARGEDDDIERTDRVDEVGQVHDAVVDVSEYLSTAASQADAVARSEFDAAVLDEDVPGSLGESLAAMRADLDRLITEMEATTEELERSAESYSAKLERAADGDLTVRLAEDADNEAMRDVATAVNATLADLESTVGRVDTVAHDVADSSTDARDGTAEVERASREVAESTEEISAGAAEQSDHLAEVSGEMATLSAAVEEVAATADEVAEQSETAAQTGERGVALADEAVAEMAAIEDASEETAEVVRGLEEEVQEIGEIVELIDGIAEQTNTLALNASIEAARAGAEGDGFAVVADEVKSLATDTREATKRISSRIERVQASTDDAVTDIERMRGRVEDGTDTIEAGLGSMGEVVDAIERANDGVQSISATADDQATSAEEVVAMADEVATVSEQTAAEAGNVSAAAEEQTASLNQVSSEVSRLSERAAELIDLTAAFEADASDADRVATGGPVDGSGIDGTDGTDGTESSFSFDSSRSVASTDDD</sequence>
<evidence type="ECO:0000256" key="5">
    <source>
        <dbReference type="SAM" id="MobiDB-lite"/>
    </source>
</evidence>
<dbReference type="GO" id="GO:0006935">
    <property type="term" value="P:chemotaxis"/>
    <property type="evidence" value="ECO:0007669"/>
    <property type="project" value="InterPro"/>
</dbReference>
<dbReference type="GO" id="GO:0016020">
    <property type="term" value="C:membrane"/>
    <property type="evidence" value="ECO:0007669"/>
    <property type="project" value="InterPro"/>
</dbReference>
<feature type="coiled-coil region" evidence="4">
    <location>
        <begin position="384"/>
        <end position="415"/>
    </location>
</feature>
<keyword evidence="10" id="KW-1185">Reference proteome</keyword>
<comment type="similarity">
    <text evidence="2">Belongs to the methyl-accepting chemotaxis (MCP) protein family.</text>
</comment>
<keyword evidence="6" id="KW-0812">Transmembrane</keyword>
<dbReference type="GeneID" id="56028285"/>
<dbReference type="Gene3D" id="1.10.287.950">
    <property type="entry name" value="Methyl-accepting chemotaxis protein"/>
    <property type="match status" value="1"/>
</dbReference>
<keyword evidence="1 3" id="KW-0807">Transducer</keyword>